<feature type="domain" description="YTH" evidence="2">
    <location>
        <begin position="53"/>
        <end position="195"/>
    </location>
</feature>
<dbReference type="AlphaFoldDB" id="A0A086KPK5"/>
<comment type="caution">
    <text evidence="3">The sequence shown here is derived from an EMBL/GenBank/DDBJ whole genome shotgun (WGS) entry which is preliminary data.</text>
</comment>
<dbReference type="InterPro" id="IPR007275">
    <property type="entry name" value="YTH_domain"/>
</dbReference>
<feature type="compositionally biased region" description="Basic and acidic residues" evidence="1">
    <location>
        <begin position="368"/>
        <end position="396"/>
    </location>
</feature>
<feature type="region of interest" description="Disordered" evidence="1">
    <location>
        <begin position="1"/>
        <end position="26"/>
    </location>
</feature>
<dbReference type="OrthoDB" id="333217at2759"/>
<reference evidence="3 4" key="1">
    <citation type="submission" date="2014-03" db="EMBL/GenBank/DDBJ databases">
        <authorList>
            <person name="Sibley D."/>
            <person name="Venepally P."/>
            <person name="Karamycheva S."/>
            <person name="Hadjithomas M."/>
            <person name="Khan A."/>
            <person name="Brunk B."/>
            <person name="Roos D."/>
            <person name="Caler E."/>
            <person name="Lorenzi H."/>
        </authorList>
    </citation>
    <scope>NUCLEOTIDE SEQUENCE [LARGE SCALE GENOMIC DNA]</scope>
    <source>
        <strain evidence="4">p89</strain>
    </source>
</reference>
<feature type="region of interest" description="Disordered" evidence="1">
    <location>
        <begin position="221"/>
        <end position="277"/>
    </location>
</feature>
<feature type="compositionally biased region" description="Polar residues" evidence="1">
    <location>
        <begin position="232"/>
        <end position="243"/>
    </location>
</feature>
<accession>A0A086KPK5</accession>
<dbReference type="InterPro" id="IPR045168">
    <property type="entry name" value="YTH_prot"/>
</dbReference>
<feature type="region of interest" description="Disordered" evidence="1">
    <location>
        <begin position="311"/>
        <end position="496"/>
    </location>
</feature>
<dbReference type="GO" id="GO:0005654">
    <property type="term" value="C:nucleoplasm"/>
    <property type="evidence" value="ECO:0007669"/>
    <property type="project" value="TreeGrafter"/>
</dbReference>
<evidence type="ECO:0000256" key="1">
    <source>
        <dbReference type="SAM" id="MobiDB-lite"/>
    </source>
</evidence>
<dbReference type="PROSITE" id="PS50882">
    <property type="entry name" value="YTH"/>
    <property type="match status" value="1"/>
</dbReference>
<evidence type="ECO:0000313" key="3">
    <source>
        <dbReference type="EMBL" id="KFG46323.1"/>
    </source>
</evidence>
<gene>
    <name evidence="3" type="ORF">TGP89_204070</name>
</gene>
<dbReference type="VEuPathDB" id="ToxoDB:TGP89_204070"/>
<dbReference type="CDD" id="cd21134">
    <property type="entry name" value="YTH"/>
    <property type="match status" value="1"/>
</dbReference>
<feature type="compositionally biased region" description="Acidic residues" evidence="1">
    <location>
        <begin position="397"/>
        <end position="410"/>
    </location>
</feature>
<dbReference type="GO" id="GO:1990247">
    <property type="term" value="F:N6-methyladenosine-containing RNA reader activity"/>
    <property type="evidence" value="ECO:0007669"/>
    <property type="project" value="TreeGrafter"/>
</dbReference>
<dbReference type="Proteomes" id="UP000028828">
    <property type="component" value="Unassembled WGS sequence"/>
</dbReference>
<dbReference type="PANTHER" id="PTHR12357">
    <property type="entry name" value="YTH YT521-B HOMOLOGY DOMAIN-CONTAINING"/>
    <property type="match status" value="1"/>
</dbReference>
<organism evidence="3 4">
    <name type="scientific">Toxoplasma gondii p89</name>
    <dbReference type="NCBI Taxonomy" id="943119"/>
    <lineage>
        <taxon>Eukaryota</taxon>
        <taxon>Sar</taxon>
        <taxon>Alveolata</taxon>
        <taxon>Apicomplexa</taxon>
        <taxon>Conoidasida</taxon>
        <taxon>Coccidia</taxon>
        <taxon>Eucoccidiorida</taxon>
        <taxon>Eimeriorina</taxon>
        <taxon>Sarcocystidae</taxon>
        <taxon>Toxoplasma</taxon>
    </lineage>
</organism>
<feature type="compositionally biased region" description="Acidic residues" evidence="1">
    <location>
        <begin position="455"/>
        <end position="465"/>
    </location>
</feature>
<feature type="compositionally biased region" description="Basic and acidic residues" evidence="1">
    <location>
        <begin position="344"/>
        <end position="361"/>
    </location>
</feature>
<dbReference type="Pfam" id="PF04146">
    <property type="entry name" value="YTH"/>
    <property type="match status" value="1"/>
</dbReference>
<dbReference type="PANTHER" id="PTHR12357:SF3">
    <property type="entry name" value="YTH DOMAIN-CONTAINING PROTEIN 1"/>
    <property type="match status" value="1"/>
</dbReference>
<protein>
    <submittedName>
        <fullName evidence="3">YT521-B family protein</fullName>
    </submittedName>
</protein>
<dbReference type="EMBL" id="AEYI02000704">
    <property type="protein sequence ID" value="KFG46323.1"/>
    <property type="molecule type" value="Genomic_DNA"/>
</dbReference>
<feature type="compositionally biased region" description="Basic and acidic residues" evidence="1">
    <location>
        <begin position="480"/>
        <end position="496"/>
    </location>
</feature>
<proteinExistence type="predicted"/>
<dbReference type="GO" id="GO:0003729">
    <property type="term" value="F:mRNA binding"/>
    <property type="evidence" value="ECO:0007669"/>
    <property type="project" value="TreeGrafter"/>
</dbReference>
<dbReference type="GO" id="GO:0048024">
    <property type="term" value="P:regulation of mRNA splicing, via spliceosome"/>
    <property type="evidence" value="ECO:0007669"/>
    <property type="project" value="TreeGrafter"/>
</dbReference>
<sequence length="496" mass="54364">MARVSFASSHTQRNNGGTGFQQNEEERPTAGLAACSFGPPSSYARAIYEEENVRFFILRSRIAYNIEVAMQYNMWATRAHNDAVLGAALTACKYVVLLFSVNNTHYFCGWAVMRSRPGQCRFKSDLFRGAEGPHGGSQSRFEGKTFDLEWIRKMPLDFRECEGLLNPLNQNLPVYRARDGQEVAPAVGRAVCGIFETQWQKLAPPVSPSVSSVPSAPAAVGVHAEAPAPASPSDQGDTCQLSPSAARAERETPAGDMQARQRLAAQHGGGGAEDAWGPRIVNPAIQIYPLDLTTLTYDGYIRAYQTSRAYWRRRTEASRSEEERQEAAKEREQKRTRLLAARNLHTEGERAPTQHAKRTEAEAPENQSKGDAKKPRVKMEREDEREDAAGEPRDADIEQDGIGEREEETGAEPGDCESKQHLGEGENEAGSAVWSSDGAEASKAPDELAGSAPEMSEETGGEDLTAESLTDGDMLLTGELEIKRERGETSSHSEET</sequence>
<dbReference type="Gene3D" id="3.10.590.10">
    <property type="entry name" value="ph1033 like domains"/>
    <property type="match status" value="1"/>
</dbReference>
<name>A0A086KPK5_TOXGO</name>
<evidence type="ECO:0000313" key="4">
    <source>
        <dbReference type="Proteomes" id="UP000028828"/>
    </source>
</evidence>
<dbReference type="GO" id="GO:0000398">
    <property type="term" value="P:mRNA splicing, via spliceosome"/>
    <property type="evidence" value="ECO:0007669"/>
    <property type="project" value="TreeGrafter"/>
</dbReference>
<feature type="compositionally biased region" description="Basic and acidic residues" evidence="1">
    <location>
        <begin position="313"/>
        <end position="335"/>
    </location>
</feature>
<feature type="compositionally biased region" description="Polar residues" evidence="1">
    <location>
        <begin position="1"/>
        <end position="15"/>
    </location>
</feature>
<evidence type="ECO:0000259" key="2">
    <source>
        <dbReference type="PROSITE" id="PS50882"/>
    </source>
</evidence>